<dbReference type="EMBL" id="CH474047">
    <property type="protein sequence ID" value="EDL85178.1"/>
    <property type="molecule type" value="Genomic_DNA"/>
</dbReference>
<proteinExistence type="predicted"/>
<evidence type="ECO:0000256" key="1">
    <source>
        <dbReference type="SAM" id="MobiDB-lite"/>
    </source>
</evidence>
<dbReference type="AlphaFoldDB" id="A6KGA1"/>
<feature type="region of interest" description="Disordered" evidence="1">
    <location>
        <begin position="1"/>
        <end position="39"/>
    </location>
</feature>
<reference evidence="2 3" key="1">
    <citation type="submission" date="2005-09" db="EMBL/GenBank/DDBJ databases">
        <authorList>
            <person name="Mural R.J."/>
            <person name="Li P.W."/>
            <person name="Adams M.D."/>
            <person name="Amanatides P.G."/>
            <person name="Baden-Tillson H."/>
            <person name="Barnstead M."/>
            <person name="Chin S.H."/>
            <person name="Dew I."/>
            <person name="Evans C.A."/>
            <person name="Ferriera S."/>
            <person name="Flanigan M."/>
            <person name="Fosler C."/>
            <person name="Glodek A."/>
            <person name="Gu Z."/>
            <person name="Holt R.A."/>
            <person name="Jennings D."/>
            <person name="Kraft C.L."/>
            <person name="Lu F."/>
            <person name="Nguyen T."/>
            <person name="Nusskern D.R."/>
            <person name="Pfannkoch C.M."/>
            <person name="Sitter C."/>
            <person name="Sutton G.G."/>
            <person name="Venter J.C."/>
            <person name="Wang Z."/>
            <person name="Woodage T."/>
            <person name="Zheng X.H."/>
            <person name="Zhong F."/>
        </authorList>
    </citation>
    <scope>NUCLEOTIDE SEQUENCE [LARGE SCALE GENOMIC DNA]</scope>
    <source>
        <strain>BN</strain>
        <strain evidence="3">Sprague-Dawley</strain>
    </source>
</reference>
<sequence>FSSPSPTTTTSSLSRFSPSAAPPSGPVSCSSTATKERPEGAARLGVAGTWGFLPTHPWPPARDQNRLRLQTESPHLIFIAFRVAERTSRSERTDSLERRPRSKRLTSGWTLAGAYPEPEC</sequence>
<gene>
    <name evidence="2" type="ORF">rCG_23147</name>
</gene>
<organism evidence="2 3">
    <name type="scientific">Rattus norvegicus</name>
    <name type="common">Rat</name>
    <dbReference type="NCBI Taxonomy" id="10116"/>
    <lineage>
        <taxon>Eukaryota</taxon>
        <taxon>Metazoa</taxon>
        <taxon>Chordata</taxon>
        <taxon>Craniata</taxon>
        <taxon>Vertebrata</taxon>
        <taxon>Euteleostomi</taxon>
        <taxon>Mammalia</taxon>
        <taxon>Eutheria</taxon>
        <taxon>Euarchontoglires</taxon>
        <taxon>Glires</taxon>
        <taxon>Rodentia</taxon>
        <taxon>Myomorpha</taxon>
        <taxon>Muroidea</taxon>
        <taxon>Muridae</taxon>
        <taxon>Murinae</taxon>
        <taxon>Rattus</taxon>
    </lineage>
</organism>
<protein>
    <submittedName>
        <fullName evidence="2">RCG23147</fullName>
    </submittedName>
</protein>
<evidence type="ECO:0000313" key="3">
    <source>
        <dbReference type="Proteomes" id="UP000234681"/>
    </source>
</evidence>
<feature type="compositionally biased region" description="Low complexity" evidence="1">
    <location>
        <begin position="1"/>
        <end position="19"/>
    </location>
</feature>
<evidence type="ECO:0000313" key="2">
    <source>
        <dbReference type="EMBL" id="EDL85178.1"/>
    </source>
</evidence>
<name>A6KGA1_RAT</name>
<dbReference type="Proteomes" id="UP000234681">
    <property type="component" value="Chromosome X"/>
</dbReference>
<accession>A6KGA1</accession>
<feature type="non-terminal residue" evidence="2">
    <location>
        <position position="1"/>
    </location>
</feature>